<sequence length="86" mass="9429">MPPHLNHLRERYKAEATSAEARRLKFELALQHINATAGGREEEARAERKALAEQFGLTINDAGDRFGVVIFRGPKASAPDGEPSTS</sequence>
<accession>A0ABW8K4W7</accession>
<proteinExistence type="predicted"/>
<dbReference type="RefSeq" id="WP_379986571.1">
    <property type="nucleotide sequence ID" value="NZ_JADIKD010000010.1"/>
</dbReference>
<protein>
    <submittedName>
        <fullName evidence="1">Uncharacterized protein</fullName>
    </submittedName>
</protein>
<organism evidence="1 2">
    <name type="scientific">Dyella koreensis</name>
    <dbReference type="NCBI Taxonomy" id="311235"/>
    <lineage>
        <taxon>Bacteria</taxon>
        <taxon>Pseudomonadati</taxon>
        <taxon>Pseudomonadota</taxon>
        <taxon>Gammaproteobacteria</taxon>
        <taxon>Lysobacterales</taxon>
        <taxon>Rhodanobacteraceae</taxon>
        <taxon>Dyella</taxon>
    </lineage>
</organism>
<dbReference type="EMBL" id="JADIKD010000010">
    <property type="protein sequence ID" value="MFK2917861.1"/>
    <property type="molecule type" value="Genomic_DNA"/>
</dbReference>
<evidence type="ECO:0000313" key="1">
    <source>
        <dbReference type="EMBL" id="MFK2917861.1"/>
    </source>
</evidence>
<evidence type="ECO:0000313" key="2">
    <source>
        <dbReference type="Proteomes" id="UP001620408"/>
    </source>
</evidence>
<keyword evidence="2" id="KW-1185">Reference proteome</keyword>
<dbReference type="Proteomes" id="UP001620408">
    <property type="component" value="Unassembled WGS sequence"/>
</dbReference>
<gene>
    <name evidence="1" type="ORF">ISS97_11365</name>
</gene>
<name>A0ABW8K4W7_9GAMM</name>
<reference evidence="1 2" key="1">
    <citation type="submission" date="2020-10" db="EMBL/GenBank/DDBJ databases">
        <title>Phylogeny of dyella-like bacteria.</title>
        <authorList>
            <person name="Fu J."/>
        </authorList>
    </citation>
    <scope>NUCLEOTIDE SEQUENCE [LARGE SCALE GENOMIC DNA]</scope>
    <source>
        <strain evidence="1 2">BB4</strain>
    </source>
</reference>
<comment type="caution">
    <text evidence="1">The sequence shown here is derived from an EMBL/GenBank/DDBJ whole genome shotgun (WGS) entry which is preliminary data.</text>
</comment>